<dbReference type="SUPFAM" id="SSF56112">
    <property type="entry name" value="Protein kinase-like (PK-like)"/>
    <property type="match status" value="1"/>
</dbReference>
<evidence type="ECO:0008006" key="4">
    <source>
        <dbReference type="Google" id="ProtNLM"/>
    </source>
</evidence>
<keyword evidence="1" id="KW-0472">Membrane</keyword>
<evidence type="ECO:0000256" key="1">
    <source>
        <dbReference type="SAM" id="Phobius"/>
    </source>
</evidence>
<feature type="transmembrane region" description="Helical" evidence="1">
    <location>
        <begin position="363"/>
        <end position="383"/>
    </location>
</feature>
<dbReference type="InterPro" id="IPR011009">
    <property type="entry name" value="Kinase-like_dom_sf"/>
</dbReference>
<sequence>MAFSIHRGFGGDFKNVSGALRGSVLGKPAFIFVQKLGDETWDSRLEDFCVLENHPNISQFFGTEQKKDCLLVFYEGSDIQVDKPDFVISDFKDSKALVRNIIDGVSFVHDNGYLHTELEKPDSFIYKKDIVKISITGCHKRGSNKAAGHDLSTNKRSLAEFFRLFFRPSVKDNTLYHHLPIFYAGEGEARRARNAYAFELQDLLREIESDANLKNTKNHPFFWNSETRISFLMDIYEICKHIMDEAQKKKRQPGEPVEFGALVDAIIAVNIKEEVEENGVPWSLLHEKVRTDLSITQATAEKDSYALVLLRGIRNFSVHSLVGDLTACGKYVYRSYNADILKGFFFEPIQWAAINRIELTVSLFQVIAITVFCLLVVAFYAFFAPFLGGRIWEYVLIGATGPIHQWYALRFSFFMFDLLQNSIGPGLSRKFDEVSNGNHSCASSASGSSFAGANSSKKGSVGSVKSNLQVISPRRRSICPFFRAIFWGIFVHEDCHKQDEANDPEGAGEDALFCPLCNAEVGHYHLRICCGNEGNERSTGRSICRRGAPKHSLFSVWARATTGFSGGSSLGLQYKGAWCTPPRVFVDYQEEVAPQLGPGMVPSTVDPDAATALSDKGKKGPKKGVKISAWKLAKLDSNEAMQAGTKARASSSVLRPLDNRCPLGSEISSSDNGSGLGSLSDLDDMATTFAKLNKVVSGPRHPGVICDRGSGSFSRGRISWMEKFVLKSLLLFRCLLRGPLD</sequence>
<evidence type="ECO:0000313" key="2">
    <source>
        <dbReference type="EMBL" id="KAL3628243.1"/>
    </source>
</evidence>
<reference evidence="3" key="1">
    <citation type="journal article" date="2024" name="IScience">
        <title>Strigolactones Initiate the Formation of Haustorium-like Structures in Castilleja.</title>
        <authorList>
            <person name="Buerger M."/>
            <person name="Peterson D."/>
            <person name="Chory J."/>
        </authorList>
    </citation>
    <scope>NUCLEOTIDE SEQUENCE [LARGE SCALE GENOMIC DNA]</scope>
</reference>
<name>A0ABD3CEE3_9LAMI</name>
<keyword evidence="1" id="KW-0812">Transmembrane</keyword>
<gene>
    <name evidence="2" type="ORF">CASFOL_027289</name>
</gene>
<comment type="caution">
    <text evidence="2">The sequence shown here is derived from an EMBL/GenBank/DDBJ whole genome shotgun (WGS) entry which is preliminary data.</text>
</comment>
<organism evidence="2 3">
    <name type="scientific">Castilleja foliolosa</name>
    <dbReference type="NCBI Taxonomy" id="1961234"/>
    <lineage>
        <taxon>Eukaryota</taxon>
        <taxon>Viridiplantae</taxon>
        <taxon>Streptophyta</taxon>
        <taxon>Embryophyta</taxon>
        <taxon>Tracheophyta</taxon>
        <taxon>Spermatophyta</taxon>
        <taxon>Magnoliopsida</taxon>
        <taxon>eudicotyledons</taxon>
        <taxon>Gunneridae</taxon>
        <taxon>Pentapetalae</taxon>
        <taxon>asterids</taxon>
        <taxon>lamiids</taxon>
        <taxon>Lamiales</taxon>
        <taxon>Orobanchaceae</taxon>
        <taxon>Pedicularideae</taxon>
        <taxon>Castillejinae</taxon>
        <taxon>Castilleja</taxon>
    </lineage>
</organism>
<dbReference type="EMBL" id="JAVIJP010000036">
    <property type="protein sequence ID" value="KAL3628243.1"/>
    <property type="molecule type" value="Genomic_DNA"/>
</dbReference>
<proteinExistence type="predicted"/>
<protein>
    <recommendedName>
        <fullName evidence="4">Protein kinase domain-containing protein</fullName>
    </recommendedName>
</protein>
<keyword evidence="1" id="KW-1133">Transmembrane helix</keyword>
<evidence type="ECO:0000313" key="3">
    <source>
        <dbReference type="Proteomes" id="UP001632038"/>
    </source>
</evidence>
<dbReference type="AlphaFoldDB" id="A0ABD3CEE3"/>
<accession>A0ABD3CEE3</accession>
<dbReference type="Gene3D" id="1.10.510.10">
    <property type="entry name" value="Transferase(Phosphotransferase) domain 1"/>
    <property type="match status" value="1"/>
</dbReference>
<dbReference type="Proteomes" id="UP001632038">
    <property type="component" value="Unassembled WGS sequence"/>
</dbReference>
<keyword evidence="3" id="KW-1185">Reference proteome</keyword>